<feature type="non-terminal residue" evidence="1">
    <location>
        <position position="125"/>
    </location>
</feature>
<sequence>AIIFGTRAISPFGLLGIVTRNRFKKLIHEQYPRIQEDIERGGMAAYVSEVAIDAGLMDMPPVKGANQLLPELSHRARGRGRRCYQYGPLAWAQQREPSAIAVRHRRIPGRSGQPFASFETQLCGV</sequence>
<name>A0A166NFS7_9AGAM</name>
<organism evidence="1 2">
    <name type="scientific">Athelia psychrophila</name>
    <dbReference type="NCBI Taxonomy" id="1759441"/>
    <lineage>
        <taxon>Eukaryota</taxon>
        <taxon>Fungi</taxon>
        <taxon>Dikarya</taxon>
        <taxon>Basidiomycota</taxon>
        <taxon>Agaricomycotina</taxon>
        <taxon>Agaricomycetes</taxon>
        <taxon>Agaricomycetidae</taxon>
        <taxon>Atheliales</taxon>
        <taxon>Atheliaceae</taxon>
        <taxon>Athelia</taxon>
    </lineage>
</organism>
<dbReference type="EMBL" id="KV417523">
    <property type="protein sequence ID" value="KZP24959.1"/>
    <property type="molecule type" value="Genomic_DNA"/>
</dbReference>
<dbReference type="AlphaFoldDB" id="A0A166NFS7"/>
<dbReference type="OrthoDB" id="3257778at2759"/>
<evidence type="ECO:0000313" key="2">
    <source>
        <dbReference type="Proteomes" id="UP000076532"/>
    </source>
</evidence>
<dbReference type="Proteomes" id="UP000076532">
    <property type="component" value="Unassembled WGS sequence"/>
</dbReference>
<gene>
    <name evidence="1" type="ORF">FIBSPDRAFT_856313</name>
</gene>
<keyword evidence="2" id="KW-1185">Reference proteome</keyword>
<protein>
    <submittedName>
        <fullName evidence="1">Uncharacterized protein</fullName>
    </submittedName>
</protein>
<proteinExistence type="predicted"/>
<reference evidence="1 2" key="1">
    <citation type="journal article" date="2016" name="Mol. Biol. Evol.">
        <title>Comparative Genomics of Early-Diverging Mushroom-Forming Fungi Provides Insights into the Origins of Lignocellulose Decay Capabilities.</title>
        <authorList>
            <person name="Nagy L.G."/>
            <person name="Riley R."/>
            <person name="Tritt A."/>
            <person name="Adam C."/>
            <person name="Daum C."/>
            <person name="Floudas D."/>
            <person name="Sun H."/>
            <person name="Yadav J.S."/>
            <person name="Pangilinan J."/>
            <person name="Larsson K.H."/>
            <person name="Matsuura K."/>
            <person name="Barry K."/>
            <person name="Labutti K."/>
            <person name="Kuo R."/>
            <person name="Ohm R.A."/>
            <person name="Bhattacharya S.S."/>
            <person name="Shirouzu T."/>
            <person name="Yoshinaga Y."/>
            <person name="Martin F.M."/>
            <person name="Grigoriev I.V."/>
            <person name="Hibbett D.S."/>
        </authorList>
    </citation>
    <scope>NUCLEOTIDE SEQUENCE [LARGE SCALE GENOMIC DNA]</scope>
    <source>
        <strain evidence="1 2">CBS 109695</strain>
    </source>
</reference>
<accession>A0A166NFS7</accession>
<evidence type="ECO:0000313" key="1">
    <source>
        <dbReference type="EMBL" id="KZP24959.1"/>
    </source>
</evidence>
<feature type="non-terminal residue" evidence="1">
    <location>
        <position position="1"/>
    </location>
</feature>